<dbReference type="OrthoDB" id="39583at2157"/>
<protein>
    <submittedName>
        <fullName evidence="7">DEAD/DEAH box helicase</fullName>
    </submittedName>
</protein>
<dbReference type="SMART" id="SM00487">
    <property type="entry name" value="DEXDc"/>
    <property type="match status" value="1"/>
</dbReference>
<gene>
    <name evidence="7" type="ORF">GWK48_00800</name>
</gene>
<keyword evidence="1" id="KW-0547">Nucleotide-binding</keyword>
<dbReference type="GO" id="GO:0005524">
    <property type="term" value="F:ATP binding"/>
    <property type="evidence" value="ECO:0007669"/>
    <property type="project" value="UniProtKB-KW"/>
</dbReference>
<dbReference type="SMART" id="SM00490">
    <property type="entry name" value="HELICc"/>
    <property type="match status" value="1"/>
</dbReference>
<dbReference type="SUPFAM" id="SSF52540">
    <property type="entry name" value="P-loop containing nucleoside triphosphate hydrolases"/>
    <property type="match status" value="1"/>
</dbReference>
<evidence type="ECO:0000256" key="3">
    <source>
        <dbReference type="ARBA" id="ARBA00022806"/>
    </source>
</evidence>
<feature type="domain" description="Helicase C-terminal" evidence="6">
    <location>
        <begin position="207"/>
        <end position="377"/>
    </location>
</feature>
<dbReference type="GO" id="GO:0140097">
    <property type="term" value="F:catalytic activity, acting on DNA"/>
    <property type="evidence" value="ECO:0007669"/>
    <property type="project" value="UniProtKB-ARBA"/>
</dbReference>
<evidence type="ECO:0000259" key="6">
    <source>
        <dbReference type="PROSITE" id="PS51194"/>
    </source>
</evidence>
<accession>A0A6N0NSP6</accession>
<dbReference type="PROSITE" id="PS51192">
    <property type="entry name" value="HELICASE_ATP_BIND_1"/>
    <property type="match status" value="1"/>
</dbReference>
<dbReference type="AlphaFoldDB" id="A0A6N0NSP6"/>
<organism evidence="7 8">
    <name type="scientific">Metallosphaera tengchongensis</name>
    <dbReference type="NCBI Taxonomy" id="1532350"/>
    <lineage>
        <taxon>Archaea</taxon>
        <taxon>Thermoproteota</taxon>
        <taxon>Thermoprotei</taxon>
        <taxon>Sulfolobales</taxon>
        <taxon>Sulfolobaceae</taxon>
        <taxon>Metallosphaera</taxon>
    </lineage>
</organism>
<dbReference type="InterPro" id="IPR027417">
    <property type="entry name" value="P-loop_NTPase"/>
</dbReference>
<proteinExistence type="predicted"/>
<dbReference type="GO" id="GO:0003676">
    <property type="term" value="F:nucleic acid binding"/>
    <property type="evidence" value="ECO:0007669"/>
    <property type="project" value="InterPro"/>
</dbReference>
<evidence type="ECO:0000256" key="2">
    <source>
        <dbReference type="ARBA" id="ARBA00022801"/>
    </source>
</evidence>
<feature type="domain" description="Helicase ATP-binding" evidence="5">
    <location>
        <begin position="12"/>
        <end position="168"/>
    </location>
</feature>
<name>A0A6N0NSP6_9CREN</name>
<dbReference type="GeneID" id="55640440"/>
<evidence type="ECO:0000256" key="4">
    <source>
        <dbReference type="ARBA" id="ARBA00022840"/>
    </source>
</evidence>
<dbReference type="Proteomes" id="UP000509301">
    <property type="component" value="Chromosome"/>
</dbReference>
<keyword evidence="4" id="KW-0067">ATP-binding</keyword>
<dbReference type="Gene3D" id="3.40.50.300">
    <property type="entry name" value="P-loop containing nucleotide triphosphate hydrolases"/>
    <property type="match status" value="2"/>
</dbReference>
<dbReference type="PANTHER" id="PTHR47961">
    <property type="entry name" value="DNA POLYMERASE THETA, PUTATIVE (AFU_ORTHOLOGUE AFUA_1G05260)-RELATED"/>
    <property type="match status" value="1"/>
</dbReference>
<dbReference type="InterPro" id="IPR014001">
    <property type="entry name" value="Helicase_ATP-bd"/>
</dbReference>
<dbReference type="Pfam" id="PF00270">
    <property type="entry name" value="DEAD"/>
    <property type="match status" value="1"/>
</dbReference>
<evidence type="ECO:0000313" key="8">
    <source>
        <dbReference type="Proteomes" id="UP000509301"/>
    </source>
</evidence>
<dbReference type="Pfam" id="PF00271">
    <property type="entry name" value="Helicase_C"/>
    <property type="match status" value="1"/>
</dbReference>
<dbReference type="InterPro" id="IPR001650">
    <property type="entry name" value="Helicase_C-like"/>
</dbReference>
<dbReference type="GO" id="GO:0016787">
    <property type="term" value="F:hydrolase activity"/>
    <property type="evidence" value="ECO:0007669"/>
    <property type="project" value="UniProtKB-KW"/>
</dbReference>
<dbReference type="RefSeq" id="WP_174628719.1">
    <property type="nucleotide sequence ID" value="NZ_CP049074.1"/>
</dbReference>
<evidence type="ECO:0000256" key="1">
    <source>
        <dbReference type="ARBA" id="ARBA00022741"/>
    </source>
</evidence>
<dbReference type="EMBL" id="CP049074">
    <property type="protein sequence ID" value="QKQ99126.1"/>
    <property type="molecule type" value="Genomic_DNA"/>
</dbReference>
<dbReference type="PANTHER" id="PTHR47961:SF10">
    <property type="entry name" value="ATP-DEPENDENT DNA HELICASE HEL308"/>
    <property type="match status" value="1"/>
</dbReference>
<dbReference type="InterPro" id="IPR050474">
    <property type="entry name" value="Hel308_SKI2-like"/>
</dbReference>
<dbReference type="KEGG" id="mten:GWK48_00800"/>
<sequence>MSFPLAEMFFSSYRRDPNSNYLVSAPTGSGKTHLAKVVLLEGGGISIYVSPLKALSREVYLDVKDRTRAVIADSDVYEDDLRHFKGDVLLATYEKLDSAIRHDYSWLGNVKRVIIDEIHNVEGERSLAIENIVLWAKEKGVPLISLSATLSNPEKYVKWLDAKLISHKERTVPLHECIAYPYTLKCSNGIEENFKVKPTRNLPKLELLYNVLEKISSMGKNALVFVKSRKSAEILADKLNKMGLRTSFYHSGMSQEDRKKVLDLLYKGSLNAVVSTTALGQGVNLPVYAVVFYEMKLPLVDEKGEFKGWKDISRSEFLQIAGRAGRPKYDKEGLTILIASNKVFAEIYSRKYFRGTANPEVSRPDLDTLSLAFISWNQRVDFQKLKDSINSTFNFRGVDESEVERSVTSLREMKLLELRDHLSITPLGRAVAISYIDVKALKGFPIENKEQDLITAIVSSPEVAPSLRGCKEGKELLSKWMNGESIEGLCVKLSHKDIGEFISNSRWISFAMYRVMRALNDDRFRKALDIHLSIKYGVPVQGINLARAGIPREIIVDLLRFNVSDLTDLCVLVGLKGIREQMRKHDVEIEVICRKVYSDDPSIFDARMALQQYEGKEFELGELVSRYGRDTLAKLMRMKLLQRRGDRFVIVGTQRTV</sequence>
<dbReference type="GO" id="GO:0004386">
    <property type="term" value="F:helicase activity"/>
    <property type="evidence" value="ECO:0007669"/>
    <property type="project" value="UniProtKB-KW"/>
</dbReference>
<dbReference type="PROSITE" id="PS51194">
    <property type="entry name" value="HELICASE_CTER"/>
    <property type="match status" value="1"/>
</dbReference>
<keyword evidence="3 7" id="KW-0347">Helicase</keyword>
<reference evidence="7 8" key="1">
    <citation type="submission" date="2020-02" db="EMBL/GenBank/DDBJ databases">
        <title>Comparative genome analysis reveals the metabolism and evolution of the thermophilic archaeal genus Metallosphaera.</title>
        <authorList>
            <person name="Jiang C."/>
        </authorList>
    </citation>
    <scope>NUCLEOTIDE SEQUENCE [LARGE SCALE GENOMIC DNA]</scope>
    <source>
        <strain evidence="7 8">Ric-A</strain>
    </source>
</reference>
<evidence type="ECO:0000313" key="7">
    <source>
        <dbReference type="EMBL" id="QKQ99126.1"/>
    </source>
</evidence>
<keyword evidence="8" id="KW-1185">Reference proteome</keyword>
<keyword evidence="2" id="KW-0378">Hydrolase</keyword>
<evidence type="ECO:0000259" key="5">
    <source>
        <dbReference type="PROSITE" id="PS51192"/>
    </source>
</evidence>
<dbReference type="InterPro" id="IPR011545">
    <property type="entry name" value="DEAD/DEAH_box_helicase_dom"/>
</dbReference>